<evidence type="ECO:0000313" key="2">
    <source>
        <dbReference type="Proteomes" id="UP000245712"/>
    </source>
</evidence>
<proteinExistence type="predicted"/>
<reference evidence="1 2" key="1">
    <citation type="submission" date="2018-05" db="EMBL/GenBank/DDBJ databases">
        <title>Genomic Encyclopedia of Type Strains, Phase IV (KMG-V): Genome sequencing to study the core and pangenomes of soil and plant-associated prokaryotes.</title>
        <authorList>
            <person name="Whitman W."/>
        </authorList>
    </citation>
    <scope>NUCLEOTIDE SEQUENCE [LARGE SCALE GENOMIC DNA]</scope>
    <source>
        <strain evidence="1 2">SCZa-39</strain>
    </source>
</reference>
<accession>A0ABX5KTP9</accession>
<evidence type="ECO:0000313" key="1">
    <source>
        <dbReference type="EMBL" id="PVX86483.1"/>
    </source>
</evidence>
<protein>
    <recommendedName>
        <fullName evidence="3">Phage protein gp47/JayE</fullName>
    </recommendedName>
</protein>
<keyword evidence="2" id="KW-1185">Reference proteome</keyword>
<name>A0ABX5KTP9_9BURK</name>
<sequence>MGHLRVPLFISEPMTDQDFIAWLQDPEAARCMLVEAQVQTGGVETTRYLSNLGYTTGPADTPANTAYLPVINSGVKFSESIDLSGSASISFGDFEVANDDGSRDAWLDDVWVNRRIRVFFGDVRWPRAQFRPILDGVIRDINTTKRESLVLQLTDKLQRLNTSVTDTTLNDGTQNADRLLPVLFGEAFNVEPLSTNTATLEYQVHQGAIEGVIEVRDNGAPVSIKPSLAAGKFTLTQSPVGQITVSAQGDNTGGYANTVAPIIQRLATSYGTPSQRYTAADIDTANFAAFNAAHTQAVGVYLSDKTNVLDCCQGLAASVGASLIVTTAGLLRLVELDLPATGTPWSVTASDMELRSLAITERSTVQAAVKLGFCHNYTVQNQLQTGIPQSSKDLFAQEWVTVTASDDAVASNYSLTTEPDEVDTNLLVKAEAQAEAQRRLGLWKVPRHVYQFTAYAWLMLVELGDAMTITHERFGLAAGKTGLVVSIGRDWLSGRITIGVLI</sequence>
<gene>
    <name evidence="1" type="ORF">C7402_102319</name>
</gene>
<organism evidence="1 2">
    <name type="scientific">Paraburkholderia unamae</name>
    <dbReference type="NCBI Taxonomy" id="219649"/>
    <lineage>
        <taxon>Bacteria</taxon>
        <taxon>Pseudomonadati</taxon>
        <taxon>Pseudomonadota</taxon>
        <taxon>Betaproteobacteria</taxon>
        <taxon>Burkholderiales</taxon>
        <taxon>Burkholderiaceae</taxon>
        <taxon>Paraburkholderia</taxon>
    </lineage>
</organism>
<comment type="caution">
    <text evidence="1">The sequence shown here is derived from an EMBL/GenBank/DDBJ whole genome shotgun (WGS) entry which is preliminary data.</text>
</comment>
<dbReference type="EMBL" id="QEOB01000002">
    <property type="protein sequence ID" value="PVX86483.1"/>
    <property type="molecule type" value="Genomic_DNA"/>
</dbReference>
<evidence type="ECO:0008006" key="3">
    <source>
        <dbReference type="Google" id="ProtNLM"/>
    </source>
</evidence>
<dbReference type="Proteomes" id="UP000245712">
    <property type="component" value="Unassembled WGS sequence"/>
</dbReference>